<reference evidence="1 2" key="1">
    <citation type="journal article" date="2020" name="Microorganisms">
        <title>Reliable Identification of Environmental Pseudomonas Isolates Using the rpoD Gene.</title>
        <authorList>
            <consortium name="The Broad Institute Genome Sequencing Platform"/>
            <person name="Girard L."/>
            <person name="Lood C."/>
            <person name="Rokni-Zadeh H."/>
            <person name="van Noort V."/>
            <person name="Lavigne R."/>
            <person name="De Mot R."/>
        </authorList>
    </citation>
    <scope>NUCLEOTIDE SEQUENCE [LARGE SCALE GENOMIC DNA]</scope>
    <source>
        <strain evidence="1 2">RW1P2</strain>
    </source>
</reference>
<evidence type="ECO:0000313" key="1">
    <source>
        <dbReference type="EMBL" id="MBV4518218.1"/>
    </source>
</evidence>
<organism evidence="1 2">
    <name type="scientific">Pseudomonas kurunegalensis</name>
    <dbReference type="NCBI Taxonomy" id="485880"/>
    <lineage>
        <taxon>Bacteria</taxon>
        <taxon>Pseudomonadati</taxon>
        <taxon>Pseudomonadota</taxon>
        <taxon>Gammaproteobacteria</taxon>
        <taxon>Pseudomonadales</taxon>
        <taxon>Pseudomonadaceae</taxon>
        <taxon>Pseudomonas</taxon>
    </lineage>
</organism>
<accession>A0ACC5UUS7</accession>
<gene>
    <name evidence="1" type="ORF">HU758_023910</name>
</gene>
<sequence length="372" mass="41365">MQSLVMFWYARNRVRSQTQGKTQEMRNDLERRSCNSEEVDLLEFLEGVWRQKLLIFLVTVVVTAVALAYALLAKPVYEAKIFLAAPATSDIADLNYGRTQQTGLEPFTSRKVFDIFVEHLNGETLRRQFFKEVYMPSVVAGQGAQGALYAAFNGSFDVVQLAGEPPRAYVAFRGRDPAVASQWATAYVEKAGAAAKAEVLHDATREAQVRANALQLELDNLRESGQQQREDKITRLQEALQIATAIGLQNPPLISGEVSRALSGKMDGELTYMRGSKALAAEIASLQQRKSEDAFIPELREVQTKQQFYQGMVGAERHVSVYQLDGTIEQPDVPIKPKRNLIIALGVIVGLALGCLIATLKYAMQNLQRRRA</sequence>
<keyword evidence="2" id="KW-1185">Reference proteome</keyword>
<dbReference type="Proteomes" id="UP000624243">
    <property type="component" value="Unassembled WGS sequence"/>
</dbReference>
<evidence type="ECO:0000313" key="2">
    <source>
        <dbReference type="Proteomes" id="UP000624243"/>
    </source>
</evidence>
<proteinExistence type="predicted"/>
<dbReference type="EMBL" id="JABWSB020000024">
    <property type="protein sequence ID" value="MBV4518218.1"/>
    <property type="molecule type" value="Genomic_DNA"/>
</dbReference>
<protein>
    <submittedName>
        <fullName evidence="1">Uncharacterized protein</fullName>
    </submittedName>
</protein>
<comment type="caution">
    <text evidence="1">The sequence shown here is derived from an EMBL/GenBank/DDBJ whole genome shotgun (WGS) entry which is preliminary data.</text>
</comment>
<name>A0ACC5UUS7_9PSED</name>